<dbReference type="InterPro" id="IPR029066">
    <property type="entry name" value="PLP-binding_barrel"/>
</dbReference>
<comment type="cofactor">
    <cofactor evidence="3">
        <name>pyridoxal 5'-phosphate</name>
        <dbReference type="ChEBI" id="CHEBI:597326"/>
    </cofactor>
</comment>
<reference evidence="6 7" key="1">
    <citation type="submission" date="2017-11" db="EMBL/GenBank/DDBJ databases">
        <title>Draft genome sequence of Bacillus pumilus 51_5il from lake Gorkoye (Russia: Novosibirsk region).</title>
        <authorList>
            <person name="Shipova A.A."/>
            <person name="Rozanov A.S."/>
            <person name="Bryanskaya A.V."/>
            <person name="Peltek S.E."/>
        </authorList>
    </citation>
    <scope>NUCLEOTIDE SEQUENCE [LARGE SCALE GENOMIC DNA]</scope>
    <source>
        <strain evidence="6 7">51_5il</strain>
    </source>
</reference>
<dbReference type="InterPro" id="IPR011078">
    <property type="entry name" value="PyrdxlP_homeostasis"/>
</dbReference>
<name>A0A2G8IZ17_BACPU</name>
<proteinExistence type="inferred from homology"/>
<dbReference type="InterPro" id="IPR001608">
    <property type="entry name" value="Ala_racemase_N"/>
</dbReference>
<dbReference type="Pfam" id="PF01168">
    <property type="entry name" value="Ala_racemase_N"/>
    <property type="match status" value="1"/>
</dbReference>
<feature type="modified residue" description="N6-(pyridoxal phosphate)lysine" evidence="2 3">
    <location>
        <position position="37"/>
    </location>
</feature>
<feature type="domain" description="Alanine racemase N-terminal" evidence="5">
    <location>
        <begin position="8"/>
        <end position="226"/>
    </location>
</feature>
<comment type="function">
    <text evidence="2">Pyridoxal 5'-phosphate (PLP)-binding protein, which is involved in PLP homeostasis.</text>
</comment>
<keyword evidence="1 2" id="KW-0663">Pyridoxal phosphate</keyword>
<gene>
    <name evidence="6" type="ORF">CTV99_01365</name>
</gene>
<dbReference type="HAMAP" id="MF_02087">
    <property type="entry name" value="PLP_homeostasis"/>
    <property type="match status" value="1"/>
</dbReference>
<sequence length="231" mass="25833">MQLNVRENLRQINEQINEACKRAGRNPADVSVVAVTKYVSIERALEAKEAGILHFGENRDQGLLEKQAAITDEHISWHFIGSLQTRKVKSVIQTIDYLHSLDRMSLANEIEKRADHTVRCFVQVNTSLEESKHGLQSEDVIPFVKQLADFKHIEIAGLMTMAPFTDDQTVVRNCFKTLKSLQEEVKLLNQVNAPCQHLSMGMSNDFEIAIEEGATFVRIGSSLVGNETGGA</sequence>
<evidence type="ECO:0000256" key="1">
    <source>
        <dbReference type="ARBA" id="ARBA00022898"/>
    </source>
</evidence>
<evidence type="ECO:0000313" key="7">
    <source>
        <dbReference type="Proteomes" id="UP000230768"/>
    </source>
</evidence>
<dbReference type="PANTHER" id="PTHR10146">
    <property type="entry name" value="PROLINE SYNTHETASE CO-TRANSCRIBED BACTERIAL HOMOLOG PROTEIN"/>
    <property type="match status" value="1"/>
</dbReference>
<protein>
    <recommendedName>
        <fullName evidence="2">Pyridoxal phosphate homeostasis protein</fullName>
        <shortName evidence="2">PLP homeostasis protein</shortName>
    </recommendedName>
</protein>
<evidence type="ECO:0000256" key="4">
    <source>
        <dbReference type="RuleBase" id="RU004514"/>
    </source>
</evidence>
<dbReference type="EMBL" id="PEKP01000002">
    <property type="protein sequence ID" value="PIK28747.1"/>
    <property type="molecule type" value="Genomic_DNA"/>
</dbReference>
<dbReference type="PIRSF" id="PIRSF004848">
    <property type="entry name" value="YBL036c_PLPDEIII"/>
    <property type="match status" value="1"/>
</dbReference>
<accession>A0A2G8IZ17</accession>
<evidence type="ECO:0000256" key="3">
    <source>
        <dbReference type="PIRSR" id="PIRSR004848-1"/>
    </source>
</evidence>
<organism evidence="6 7">
    <name type="scientific">Bacillus pumilus</name>
    <name type="common">Bacillus mesentericus</name>
    <dbReference type="NCBI Taxonomy" id="1408"/>
    <lineage>
        <taxon>Bacteria</taxon>
        <taxon>Bacillati</taxon>
        <taxon>Bacillota</taxon>
        <taxon>Bacilli</taxon>
        <taxon>Bacillales</taxon>
        <taxon>Bacillaceae</taxon>
        <taxon>Bacillus</taxon>
    </lineage>
</organism>
<evidence type="ECO:0000259" key="5">
    <source>
        <dbReference type="Pfam" id="PF01168"/>
    </source>
</evidence>
<comment type="similarity">
    <text evidence="2 4">Belongs to the pyridoxal phosphate-binding protein YggS/PROSC family.</text>
</comment>
<dbReference type="Gene3D" id="3.20.20.10">
    <property type="entry name" value="Alanine racemase"/>
    <property type="match status" value="1"/>
</dbReference>
<dbReference type="Proteomes" id="UP000230768">
    <property type="component" value="Unassembled WGS sequence"/>
</dbReference>
<dbReference type="PROSITE" id="PS01211">
    <property type="entry name" value="UPF0001"/>
    <property type="match status" value="1"/>
</dbReference>
<evidence type="ECO:0000313" key="6">
    <source>
        <dbReference type="EMBL" id="PIK28747.1"/>
    </source>
</evidence>
<dbReference type="SUPFAM" id="SSF51419">
    <property type="entry name" value="PLP-binding barrel"/>
    <property type="match status" value="1"/>
</dbReference>
<dbReference type="PANTHER" id="PTHR10146:SF14">
    <property type="entry name" value="PYRIDOXAL PHOSPHATE HOMEOSTASIS PROTEIN"/>
    <property type="match status" value="1"/>
</dbReference>
<dbReference type="CDD" id="cd00635">
    <property type="entry name" value="PLPDE_III_YBL036c_like"/>
    <property type="match status" value="1"/>
</dbReference>
<dbReference type="GO" id="GO:0030170">
    <property type="term" value="F:pyridoxal phosphate binding"/>
    <property type="evidence" value="ECO:0007669"/>
    <property type="project" value="UniProtKB-UniRule"/>
</dbReference>
<comment type="caution">
    <text evidence="6">The sequence shown here is derived from an EMBL/GenBank/DDBJ whole genome shotgun (WGS) entry which is preliminary data.</text>
</comment>
<dbReference type="FunFam" id="3.20.20.10:FF:000011">
    <property type="entry name" value="Pyridoxal phosphate homeostasis protein"/>
    <property type="match status" value="1"/>
</dbReference>
<evidence type="ECO:0000256" key="2">
    <source>
        <dbReference type="HAMAP-Rule" id="MF_02087"/>
    </source>
</evidence>
<dbReference type="NCBIfam" id="TIGR00044">
    <property type="entry name" value="YggS family pyridoxal phosphate-dependent enzyme"/>
    <property type="match status" value="1"/>
</dbReference>
<dbReference type="AlphaFoldDB" id="A0A2G8IZ17"/>